<evidence type="ECO:0000313" key="2">
    <source>
        <dbReference type="Proteomes" id="UP000246740"/>
    </source>
</evidence>
<sequence>MSAHIARLSLALTPIHSTIMPKSKAALLYSSIRFDRVMQQKGSCPHPNCDTMDFLAVVRAVGLCHTDVILQATERSYRARYDTSHGFRHRADAILNHVGFDASTVLFCLHLAH</sequence>
<protein>
    <submittedName>
        <fullName evidence="1">Uncharacterized protein</fullName>
    </submittedName>
</protein>
<accession>A0A317XMP6</accession>
<name>A0A317XMP6_9BASI</name>
<dbReference type="InParanoid" id="A0A317XMP6"/>
<dbReference type="EMBL" id="KZ819194">
    <property type="protein sequence ID" value="PWY99595.1"/>
    <property type="molecule type" value="Genomic_DNA"/>
</dbReference>
<proteinExistence type="predicted"/>
<dbReference type="Proteomes" id="UP000246740">
    <property type="component" value="Unassembled WGS sequence"/>
</dbReference>
<organism evidence="1 2">
    <name type="scientific">Testicularia cyperi</name>
    <dbReference type="NCBI Taxonomy" id="1882483"/>
    <lineage>
        <taxon>Eukaryota</taxon>
        <taxon>Fungi</taxon>
        <taxon>Dikarya</taxon>
        <taxon>Basidiomycota</taxon>
        <taxon>Ustilaginomycotina</taxon>
        <taxon>Ustilaginomycetes</taxon>
        <taxon>Ustilaginales</taxon>
        <taxon>Anthracoideaceae</taxon>
        <taxon>Testicularia</taxon>
    </lineage>
</organism>
<evidence type="ECO:0000313" key="1">
    <source>
        <dbReference type="EMBL" id="PWY99595.1"/>
    </source>
</evidence>
<dbReference type="AlphaFoldDB" id="A0A317XMP6"/>
<reference evidence="1 2" key="1">
    <citation type="journal article" date="2018" name="Mol. Biol. Evol.">
        <title>Broad Genomic Sampling Reveals a Smut Pathogenic Ancestry of the Fungal Clade Ustilaginomycotina.</title>
        <authorList>
            <person name="Kijpornyongpan T."/>
            <person name="Mondo S.J."/>
            <person name="Barry K."/>
            <person name="Sandor L."/>
            <person name="Lee J."/>
            <person name="Lipzen A."/>
            <person name="Pangilinan J."/>
            <person name="LaButti K."/>
            <person name="Hainaut M."/>
            <person name="Henrissat B."/>
            <person name="Grigoriev I.V."/>
            <person name="Spatafora J.W."/>
            <person name="Aime M.C."/>
        </authorList>
    </citation>
    <scope>NUCLEOTIDE SEQUENCE [LARGE SCALE GENOMIC DNA]</scope>
    <source>
        <strain evidence="1 2">MCA 3645</strain>
    </source>
</reference>
<gene>
    <name evidence="1" type="ORF">BCV70DRAFT_109896</name>
</gene>
<keyword evidence="2" id="KW-1185">Reference proteome</keyword>